<dbReference type="Gene3D" id="3.40.1350.10">
    <property type="match status" value="1"/>
</dbReference>
<dbReference type="REBASE" id="37303">
    <property type="entry name" value="Mzh4017MrrP"/>
</dbReference>
<dbReference type="KEGG" id="mzh:Mzhil_0375"/>
<dbReference type="GO" id="GO:0009307">
    <property type="term" value="P:DNA restriction-modification system"/>
    <property type="evidence" value="ECO:0007669"/>
    <property type="project" value="InterPro"/>
</dbReference>
<protein>
    <submittedName>
        <fullName evidence="2">Restriction endonuclease</fullName>
    </submittedName>
</protein>
<evidence type="ECO:0000313" key="2">
    <source>
        <dbReference type="EMBL" id="AEH60250.1"/>
    </source>
</evidence>
<gene>
    <name evidence="2" type="ordered locus">Mzhil_0375</name>
</gene>
<dbReference type="InterPro" id="IPR011335">
    <property type="entry name" value="Restrct_endonuc-II-like"/>
</dbReference>
<dbReference type="GO" id="GO:0003677">
    <property type="term" value="F:DNA binding"/>
    <property type="evidence" value="ECO:0007669"/>
    <property type="project" value="InterPro"/>
</dbReference>
<keyword evidence="2" id="KW-0540">Nuclease</keyword>
<dbReference type="GeneID" id="10821980"/>
<dbReference type="PANTHER" id="PTHR30015:SF6">
    <property type="entry name" value="SLL1429 PROTEIN"/>
    <property type="match status" value="1"/>
</dbReference>
<feature type="domain" description="Restriction endonuclease type IV Mrr" evidence="1">
    <location>
        <begin position="10"/>
        <end position="122"/>
    </location>
</feature>
<dbReference type="AlphaFoldDB" id="F7XPC3"/>
<sequence>MTTWKIDRLLNMDPIEFEHLVASMFSQAGYRAEVTQSSRDRGIDIGLSIEKYGISHQWAVQAKRYREPVGVKEIREYSSLRYRDNTDGVIIVTTSAFTKDAQTEASKHSVKLIDGGLLIKMLDHYLSDVKPEPEISENAAALTETHSKSTETILKSNEKKILAEHVIIDGQRYTITLTNKNIFIRHHSGGIFSKRTQLSSHICIKDVIGIYHNLRNVFIVIGSDRIEVICLKSRNSSRIADTIKSLDTSHSRGEHLLKFEKLDDRYLIMTNRRLVLINFSGQNRKEIKIKNIVGSQIESRGLFRKKRLVVSESSNGIERHTLKTNNPHQWHQIIRETVSSF</sequence>
<dbReference type="Pfam" id="PF04471">
    <property type="entry name" value="Mrr_cat"/>
    <property type="match status" value="1"/>
</dbReference>
<evidence type="ECO:0000313" key="3">
    <source>
        <dbReference type="Proteomes" id="UP000006622"/>
    </source>
</evidence>
<name>F7XPC3_METZD</name>
<keyword evidence="2" id="KW-0378">Hydrolase</keyword>
<dbReference type="HOGENOM" id="CLU_820427_0_0_2"/>
<reference evidence="2" key="1">
    <citation type="submission" date="2010-07" db="EMBL/GenBank/DDBJ databases">
        <title>The complete genome of Methanosalsum zhilinae DSM 4017.</title>
        <authorList>
            <consortium name="US DOE Joint Genome Institute (JGI-PGF)"/>
            <person name="Lucas S."/>
            <person name="Copeland A."/>
            <person name="Lapidus A."/>
            <person name="Glavina del Rio T."/>
            <person name="Dalin E."/>
            <person name="Tice H."/>
            <person name="Bruce D."/>
            <person name="Goodwin L."/>
            <person name="Pitluck S."/>
            <person name="Kyrpides N."/>
            <person name="Mavromatis K."/>
            <person name="Ovchinnikova G."/>
            <person name="Daligault H."/>
            <person name="Detter J.C."/>
            <person name="Han C."/>
            <person name="Tapia R."/>
            <person name="Larimer F."/>
            <person name="Land M."/>
            <person name="Hauser L."/>
            <person name="Markowitz V."/>
            <person name="Cheng J.-F."/>
            <person name="Hugenholtz P."/>
            <person name="Woyke T."/>
            <person name="Wu D."/>
            <person name="Spring S."/>
            <person name="Schueler E."/>
            <person name="Brambilla E."/>
            <person name="Klenk H.-P."/>
            <person name="Eisen J.A."/>
        </authorList>
    </citation>
    <scope>NUCLEOTIDE SEQUENCE</scope>
    <source>
        <strain evidence="2">DSM 4017</strain>
    </source>
</reference>
<keyword evidence="3" id="KW-1185">Reference proteome</keyword>
<keyword evidence="2" id="KW-0255">Endonuclease</keyword>
<dbReference type="InterPro" id="IPR052906">
    <property type="entry name" value="Type_IV_Methyl-Rstrct_Enzyme"/>
</dbReference>
<dbReference type="PANTHER" id="PTHR30015">
    <property type="entry name" value="MRR RESTRICTION SYSTEM PROTEIN"/>
    <property type="match status" value="1"/>
</dbReference>
<evidence type="ECO:0000259" key="1">
    <source>
        <dbReference type="Pfam" id="PF04471"/>
    </source>
</evidence>
<dbReference type="InterPro" id="IPR011856">
    <property type="entry name" value="tRNA_endonuc-like_dom_sf"/>
</dbReference>
<dbReference type="RefSeq" id="WP_013897689.1">
    <property type="nucleotide sequence ID" value="NC_015676.1"/>
</dbReference>
<dbReference type="Proteomes" id="UP000006622">
    <property type="component" value="Chromosome"/>
</dbReference>
<dbReference type="EMBL" id="CP002101">
    <property type="protein sequence ID" value="AEH60250.1"/>
    <property type="molecule type" value="Genomic_DNA"/>
</dbReference>
<proteinExistence type="predicted"/>
<dbReference type="InterPro" id="IPR007560">
    <property type="entry name" value="Restrct_endonuc_IV_Mrr"/>
</dbReference>
<dbReference type="SUPFAM" id="SSF52980">
    <property type="entry name" value="Restriction endonuclease-like"/>
    <property type="match status" value="1"/>
</dbReference>
<dbReference type="GO" id="GO:0015666">
    <property type="term" value="F:restriction endodeoxyribonuclease activity"/>
    <property type="evidence" value="ECO:0007669"/>
    <property type="project" value="TreeGrafter"/>
</dbReference>
<organism evidence="2 3">
    <name type="scientific">Methanosalsum zhilinae (strain DSM 4017 / NBRC 107636 / OCM 62 / WeN5)</name>
    <name type="common">Methanohalophilus zhilinae</name>
    <dbReference type="NCBI Taxonomy" id="679901"/>
    <lineage>
        <taxon>Archaea</taxon>
        <taxon>Methanobacteriati</taxon>
        <taxon>Methanobacteriota</taxon>
        <taxon>Stenosarchaea group</taxon>
        <taxon>Methanomicrobia</taxon>
        <taxon>Methanosarcinales</taxon>
        <taxon>Methanosarcinaceae</taxon>
        <taxon>Methanosalsum</taxon>
    </lineage>
</organism>
<dbReference type="STRING" id="679901.Mzhil_0375"/>
<dbReference type="OrthoDB" id="141004at2157"/>
<accession>F7XPC3</accession>